<dbReference type="InterPro" id="IPR000587">
    <property type="entry name" value="Creatinase_N"/>
</dbReference>
<dbReference type="PANTHER" id="PTHR46112">
    <property type="entry name" value="AMINOPEPTIDASE"/>
    <property type="match status" value="1"/>
</dbReference>
<dbReference type="AlphaFoldDB" id="A0A0B2C1E6"/>
<dbReference type="Gene3D" id="3.40.350.10">
    <property type="entry name" value="Creatinase/prolidase N-terminal domain"/>
    <property type="match status" value="1"/>
</dbReference>
<evidence type="ECO:0000259" key="3">
    <source>
        <dbReference type="Pfam" id="PF01321"/>
    </source>
</evidence>
<dbReference type="RefSeq" id="WP_039094883.1">
    <property type="nucleotide sequence ID" value="NZ_JTDN01000001.1"/>
</dbReference>
<evidence type="ECO:0000256" key="1">
    <source>
        <dbReference type="SAM" id="SignalP"/>
    </source>
</evidence>
<reference evidence="4 5" key="1">
    <citation type="submission" date="2014-11" db="EMBL/GenBank/DDBJ databases">
        <title>Draft genome sequence of Kirrobacter mercurialis.</title>
        <authorList>
            <person name="Coil D.A."/>
            <person name="Eisen J.A."/>
        </authorList>
    </citation>
    <scope>NUCLEOTIDE SEQUENCE [LARGE SCALE GENOMIC DNA]</scope>
    <source>
        <strain evidence="4 5">Coronado</strain>
    </source>
</reference>
<sequence length="412" mass="44186">MRRRSFLAGSAAGVASAFVPEAAWAQAGLPDLSAGAVPISVAERQARVARAAELMRQHDIAAVLVEAGTSLRYFTGVQWWRSERLTAAVLTRDGEIAIVTPFFEEPSVRESLALPAELLTWDEDEDPAATLAQWLGERGLAQGRIGIEETVRYFAVDGLAAALPGATLVSGDPVVRGCRMVKSPAELALMQRATDITMAAYRHAAPRIQRGMTPSDIGALINDATRAMGGAPEFALVLLGEASAYPHGSGKPQEVRDGEVILLDCGCNVQGYQADISRSFVFGEANLRQKQVWQQMRQGQDVAFAAAQVGATAGSVDEAVRTFYEKLGYGPDYQLPGTSHRTGHGIGLDGHEPVHLVRGEQTLLAPGMCFSNEPGIYIPGEFGIRLEDCFWMTESGPSWFSTPAPSIEDPFG</sequence>
<dbReference type="Gene3D" id="3.90.230.10">
    <property type="entry name" value="Creatinase/methionine aminopeptidase superfamily"/>
    <property type="match status" value="1"/>
</dbReference>
<dbReference type="EMBL" id="JTDN01000001">
    <property type="protein sequence ID" value="KHL26010.1"/>
    <property type="molecule type" value="Genomic_DNA"/>
</dbReference>
<evidence type="ECO:0000259" key="2">
    <source>
        <dbReference type="Pfam" id="PF00557"/>
    </source>
</evidence>
<dbReference type="InterPro" id="IPR006311">
    <property type="entry name" value="TAT_signal"/>
</dbReference>
<dbReference type="InterPro" id="IPR050659">
    <property type="entry name" value="Peptidase_M24B"/>
</dbReference>
<dbReference type="InterPro" id="IPR029149">
    <property type="entry name" value="Creatin/AminoP/Spt16_N"/>
</dbReference>
<evidence type="ECO:0000313" key="4">
    <source>
        <dbReference type="EMBL" id="KHL26010.1"/>
    </source>
</evidence>
<feature type="chain" id="PRO_5002067911" evidence="1">
    <location>
        <begin position="26"/>
        <end position="412"/>
    </location>
</feature>
<dbReference type="InterPro" id="IPR000994">
    <property type="entry name" value="Pept_M24"/>
</dbReference>
<gene>
    <name evidence="4" type="ORF">PK98_05490</name>
</gene>
<dbReference type="OrthoDB" id="9761809at2"/>
<evidence type="ECO:0000313" key="5">
    <source>
        <dbReference type="Proteomes" id="UP000030988"/>
    </source>
</evidence>
<organism evidence="4 5">
    <name type="scientific">Croceibacterium mercuriale</name>
    <dbReference type="NCBI Taxonomy" id="1572751"/>
    <lineage>
        <taxon>Bacteria</taxon>
        <taxon>Pseudomonadati</taxon>
        <taxon>Pseudomonadota</taxon>
        <taxon>Alphaproteobacteria</taxon>
        <taxon>Sphingomonadales</taxon>
        <taxon>Erythrobacteraceae</taxon>
        <taxon>Croceibacterium</taxon>
    </lineage>
</organism>
<dbReference type="SUPFAM" id="SSF55920">
    <property type="entry name" value="Creatinase/aminopeptidase"/>
    <property type="match status" value="1"/>
</dbReference>
<dbReference type="InterPro" id="IPR036005">
    <property type="entry name" value="Creatinase/aminopeptidase-like"/>
</dbReference>
<keyword evidence="1" id="KW-0732">Signal</keyword>
<dbReference type="Proteomes" id="UP000030988">
    <property type="component" value="Unassembled WGS sequence"/>
</dbReference>
<dbReference type="PANTHER" id="PTHR46112:SF3">
    <property type="entry name" value="AMINOPEPTIDASE YPDF"/>
    <property type="match status" value="1"/>
</dbReference>
<name>A0A0B2C1E6_9SPHN</name>
<dbReference type="Pfam" id="PF01321">
    <property type="entry name" value="Creatinase_N"/>
    <property type="match status" value="1"/>
</dbReference>
<feature type="domain" description="Peptidase M24" evidence="2">
    <location>
        <begin position="189"/>
        <end position="394"/>
    </location>
</feature>
<dbReference type="PROSITE" id="PS51318">
    <property type="entry name" value="TAT"/>
    <property type="match status" value="1"/>
</dbReference>
<feature type="domain" description="Creatinase N-terminal" evidence="3">
    <location>
        <begin position="47"/>
        <end position="181"/>
    </location>
</feature>
<proteinExistence type="predicted"/>
<dbReference type="Pfam" id="PF00557">
    <property type="entry name" value="Peptidase_M24"/>
    <property type="match status" value="1"/>
</dbReference>
<protein>
    <submittedName>
        <fullName evidence="4">Peptidase</fullName>
    </submittedName>
</protein>
<dbReference type="SUPFAM" id="SSF53092">
    <property type="entry name" value="Creatinase/prolidase N-terminal domain"/>
    <property type="match status" value="1"/>
</dbReference>
<accession>A0A0B2C1E6</accession>
<keyword evidence="5" id="KW-1185">Reference proteome</keyword>
<dbReference type="STRING" id="1572751.PK98_05490"/>
<feature type="signal peptide" evidence="1">
    <location>
        <begin position="1"/>
        <end position="25"/>
    </location>
</feature>
<comment type="caution">
    <text evidence="4">The sequence shown here is derived from an EMBL/GenBank/DDBJ whole genome shotgun (WGS) entry which is preliminary data.</text>
</comment>